<dbReference type="Pfam" id="PF03625">
    <property type="entry name" value="DUF302"/>
    <property type="match status" value="1"/>
</dbReference>
<evidence type="ECO:0000313" key="3">
    <source>
        <dbReference type="Proteomes" id="UP001500945"/>
    </source>
</evidence>
<protein>
    <submittedName>
        <fullName evidence="2">DUF302 domain-containing protein</fullName>
    </submittedName>
</protein>
<dbReference type="PIRSF" id="PIRSF021774">
    <property type="entry name" value="UCP021774"/>
    <property type="match status" value="1"/>
</dbReference>
<evidence type="ECO:0000313" key="2">
    <source>
        <dbReference type="EMBL" id="GAA4406715.1"/>
    </source>
</evidence>
<name>A0ABP8KHZ5_9MICO</name>
<sequence length="130" mass="13385">MTYTVTTTVDRPFDETLEAVRAALADQGFGILTEIDLAATLRAKIGAEIPPQVILGACRPPLAHAAVQAEASIGVLLPCNVVVRAGDDGRTVVDAMDPDAMVTVTGNEALAEVAADARTRISAALASLDS</sequence>
<organism evidence="2 3">
    <name type="scientific">Fodinibacter luteus</name>
    <dbReference type="NCBI Taxonomy" id="552064"/>
    <lineage>
        <taxon>Bacteria</taxon>
        <taxon>Bacillati</taxon>
        <taxon>Actinomycetota</taxon>
        <taxon>Actinomycetes</taxon>
        <taxon>Micrococcales</taxon>
        <taxon>Intrasporangiaceae</taxon>
        <taxon>Fodinibacter (ex Wang et al. 2009)</taxon>
    </lineage>
</organism>
<dbReference type="InterPro" id="IPR035923">
    <property type="entry name" value="TT1751-like_sf"/>
</dbReference>
<evidence type="ECO:0000259" key="1">
    <source>
        <dbReference type="Pfam" id="PF03625"/>
    </source>
</evidence>
<reference evidence="3" key="1">
    <citation type="journal article" date="2019" name="Int. J. Syst. Evol. Microbiol.">
        <title>The Global Catalogue of Microorganisms (GCM) 10K type strain sequencing project: providing services to taxonomists for standard genome sequencing and annotation.</title>
        <authorList>
            <consortium name="The Broad Institute Genomics Platform"/>
            <consortium name="The Broad Institute Genome Sequencing Center for Infectious Disease"/>
            <person name="Wu L."/>
            <person name="Ma J."/>
        </authorList>
    </citation>
    <scope>NUCLEOTIDE SEQUENCE [LARGE SCALE GENOMIC DNA]</scope>
    <source>
        <strain evidence="3">JCM 17809</strain>
    </source>
</reference>
<dbReference type="PANTHER" id="PTHR38342">
    <property type="entry name" value="SLR5037 PROTEIN"/>
    <property type="match status" value="1"/>
</dbReference>
<comment type="caution">
    <text evidence="2">The sequence shown here is derived from an EMBL/GenBank/DDBJ whole genome shotgun (WGS) entry which is preliminary data.</text>
</comment>
<dbReference type="EMBL" id="BAABGM010000013">
    <property type="protein sequence ID" value="GAA4406715.1"/>
    <property type="molecule type" value="Genomic_DNA"/>
</dbReference>
<proteinExistence type="predicted"/>
<dbReference type="InterPro" id="IPR005180">
    <property type="entry name" value="DUF302"/>
</dbReference>
<gene>
    <name evidence="2" type="ORF">GCM10023168_22010</name>
</gene>
<dbReference type="Gene3D" id="3.30.310.70">
    <property type="entry name" value="TT1751-like domain"/>
    <property type="match status" value="1"/>
</dbReference>
<dbReference type="SUPFAM" id="SSF103247">
    <property type="entry name" value="TT1751-like"/>
    <property type="match status" value="1"/>
</dbReference>
<feature type="domain" description="DUF302" evidence="1">
    <location>
        <begin position="35"/>
        <end position="98"/>
    </location>
</feature>
<dbReference type="InterPro" id="IPR016796">
    <property type="entry name" value="UCP021774"/>
</dbReference>
<dbReference type="RefSeq" id="WP_345205730.1">
    <property type="nucleotide sequence ID" value="NZ_BAABGM010000013.1"/>
</dbReference>
<dbReference type="CDD" id="cd14797">
    <property type="entry name" value="DUF302"/>
    <property type="match status" value="1"/>
</dbReference>
<accession>A0ABP8KHZ5</accession>
<keyword evidence="3" id="KW-1185">Reference proteome</keyword>
<dbReference type="PANTHER" id="PTHR38342:SF1">
    <property type="entry name" value="SLR5037 PROTEIN"/>
    <property type="match status" value="1"/>
</dbReference>
<dbReference type="Proteomes" id="UP001500945">
    <property type="component" value="Unassembled WGS sequence"/>
</dbReference>